<protein>
    <submittedName>
        <fullName evidence="1">Uncharacterized protein</fullName>
    </submittedName>
</protein>
<sequence>MAFRKAHTSILQDFLFWNTYSTIQYEIHFSNFLFWNTFNNTTCNSFSKALCMVNSIPSKLIFPEWYFNLSKRKTISRLPHLFRIVFLRSLFPDSISGDLTFNVYPICTSNKASRRTHTNTQ</sequence>
<gene>
    <name evidence="1" type="ORF">V8G54_014408</name>
</gene>
<reference evidence="1 2" key="1">
    <citation type="journal article" date="2023" name="Life. Sci Alliance">
        <title>Evolutionary insights into 3D genome organization and epigenetic landscape of Vigna mungo.</title>
        <authorList>
            <person name="Junaid A."/>
            <person name="Singh B."/>
            <person name="Bhatia S."/>
        </authorList>
    </citation>
    <scope>NUCLEOTIDE SEQUENCE [LARGE SCALE GENOMIC DNA]</scope>
    <source>
        <strain evidence="1">Urdbean</strain>
    </source>
</reference>
<proteinExistence type="predicted"/>
<accession>A0AAQ3NKJ2</accession>
<dbReference type="EMBL" id="CP144696">
    <property type="protein sequence ID" value="WVZ09878.1"/>
    <property type="molecule type" value="Genomic_DNA"/>
</dbReference>
<dbReference type="Proteomes" id="UP001374535">
    <property type="component" value="Chromosome 5"/>
</dbReference>
<keyword evidence="2" id="KW-1185">Reference proteome</keyword>
<dbReference type="AlphaFoldDB" id="A0AAQ3NKJ2"/>
<evidence type="ECO:0000313" key="2">
    <source>
        <dbReference type="Proteomes" id="UP001374535"/>
    </source>
</evidence>
<evidence type="ECO:0000313" key="1">
    <source>
        <dbReference type="EMBL" id="WVZ09878.1"/>
    </source>
</evidence>
<organism evidence="1 2">
    <name type="scientific">Vigna mungo</name>
    <name type="common">Black gram</name>
    <name type="synonym">Phaseolus mungo</name>
    <dbReference type="NCBI Taxonomy" id="3915"/>
    <lineage>
        <taxon>Eukaryota</taxon>
        <taxon>Viridiplantae</taxon>
        <taxon>Streptophyta</taxon>
        <taxon>Embryophyta</taxon>
        <taxon>Tracheophyta</taxon>
        <taxon>Spermatophyta</taxon>
        <taxon>Magnoliopsida</taxon>
        <taxon>eudicotyledons</taxon>
        <taxon>Gunneridae</taxon>
        <taxon>Pentapetalae</taxon>
        <taxon>rosids</taxon>
        <taxon>fabids</taxon>
        <taxon>Fabales</taxon>
        <taxon>Fabaceae</taxon>
        <taxon>Papilionoideae</taxon>
        <taxon>50 kb inversion clade</taxon>
        <taxon>NPAAA clade</taxon>
        <taxon>indigoferoid/millettioid clade</taxon>
        <taxon>Phaseoleae</taxon>
        <taxon>Vigna</taxon>
    </lineage>
</organism>
<name>A0AAQ3NKJ2_VIGMU</name>